<dbReference type="InterPro" id="IPR042070">
    <property type="entry name" value="PucR_C-HTH_sf"/>
</dbReference>
<reference evidence="2 3" key="2">
    <citation type="journal article" date="2020" name="Microbiol. Resour. Announc.">
        <title>Antarctic desert soil bacteria exhibit high novel natural product potential, evaluated through long-read genome sequencing and comparative genomics.</title>
        <authorList>
            <person name="Benaud N."/>
            <person name="Edwards R.J."/>
            <person name="Amos T.G."/>
            <person name="D'Agostino P.M."/>
            <person name="Gutierrez-Chavez C."/>
            <person name="Montgomery K."/>
            <person name="Nicetic I."/>
            <person name="Ferrari B.C."/>
        </authorList>
    </citation>
    <scope>NUCLEOTIDE SEQUENCE [LARGE SCALE GENOMIC DNA]</scope>
    <source>
        <strain evidence="2 3">SPB151</strain>
    </source>
</reference>
<feature type="domain" description="PucR C-terminal helix-turn-helix" evidence="1">
    <location>
        <begin position="112"/>
        <end position="170"/>
    </location>
</feature>
<dbReference type="PANTHER" id="PTHR33744">
    <property type="entry name" value="CARBOHYDRATE DIACID REGULATOR"/>
    <property type="match status" value="1"/>
</dbReference>
<dbReference type="RefSeq" id="WP_185442841.1">
    <property type="nucleotide sequence ID" value="NZ_CP043661.1"/>
</dbReference>
<evidence type="ECO:0000259" key="1">
    <source>
        <dbReference type="Pfam" id="PF13556"/>
    </source>
</evidence>
<name>A0A7G6X2Q5_9ACTN</name>
<evidence type="ECO:0000313" key="2">
    <source>
        <dbReference type="EMBL" id="QNE20520.1"/>
    </source>
</evidence>
<dbReference type="PANTHER" id="PTHR33744:SF1">
    <property type="entry name" value="DNA-BINDING TRANSCRIPTIONAL ACTIVATOR ADER"/>
    <property type="match status" value="1"/>
</dbReference>
<protein>
    <submittedName>
        <fullName evidence="2">PucR family transcriptional regulator</fullName>
    </submittedName>
</protein>
<dbReference type="EMBL" id="CP043661">
    <property type="protein sequence ID" value="QNE20520.1"/>
    <property type="molecule type" value="Genomic_DNA"/>
</dbReference>
<proteinExistence type="predicted"/>
<sequence>MAATIRPKAAIPAALGWSGAAIELGIKPSSHRLPTGAQASCPMLGVRRSTYCEVPGAVTLVRELLEVVRIYRLPAGVHRLDDLVLEYQLTRPSPARDQLAQLVNPLVARPDLLQTLRCYLSHGRSRRLTAAERHVQANTVDYRLRQVDKLTGLDPAQAEQLPRLVAALAAHDAS</sequence>
<accession>A0A7G6X2Q5</accession>
<dbReference type="InterPro" id="IPR051448">
    <property type="entry name" value="CdaR-like_regulators"/>
</dbReference>
<dbReference type="Proteomes" id="UP000515563">
    <property type="component" value="Chromosome"/>
</dbReference>
<keyword evidence="3" id="KW-1185">Reference proteome</keyword>
<dbReference type="Gene3D" id="1.10.10.2840">
    <property type="entry name" value="PucR C-terminal helix-turn-helix domain"/>
    <property type="match status" value="1"/>
</dbReference>
<gene>
    <name evidence="2" type="ORF">F1D05_24650</name>
</gene>
<dbReference type="Pfam" id="PF13556">
    <property type="entry name" value="HTH_30"/>
    <property type="match status" value="1"/>
</dbReference>
<evidence type="ECO:0000313" key="3">
    <source>
        <dbReference type="Proteomes" id="UP000515563"/>
    </source>
</evidence>
<dbReference type="InterPro" id="IPR025736">
    <property type="entry name" value="PucR_C-HTH_dom"/>
</dbReference>
<organism evidence="2 3">
    <name type="scientific">Kribbella qitaiheensis</name>
    <dbReference type="NCBI Taxonomy" id="1544730"/>
    <lineage>
        <taxon>Bacteria</taxon>
        <taxon>Bacillati</taxon>
        <taxon>Actinomycetota</taxon>
        <taxon>Actinomycetes</taxon>
        <taxon>Propionibacteriales</taxon>
        <taxon>Kribbellaceae</taxon>
        <taxon>Kribbella</taxon>
    </lineage>
</organism>
<reference evidence="3" key="1">
    <citation type="submission" date="2019-09" db="EMBL/GenBank/DDBJ databases">
        <title>Antimicrobial potential of Antarctic Bacteria.</title>
        <authorList>
            <person name="Benaud N."/>
            <person name="Edwards R.J."/>
            <person name="Ferrari B.C."/>
        </authorList>
    </citation>
    <scope>NUCLEOTIDE SEQUENCE [LARGE SCALE GENOMIC DNA]</scope>
    <source>
        <strain evidence="3">SPB151</strain>
    </source>
</reference>
<dbReference type="AlphaFoldDB" id="A0A7G6X2Q5"/>
<dbReference type="KEGG" id="kqi:F1D05_24650"/>